<dbReference type="InterPro" id="IPR003838">
    <property type="entry name" value="ABC3_permease_C"/>
</dbReference>
<dbReference type="PANTHER" id="PTHR46795">
    <property type="entry name" value="ABC TRANSPORTER PERMEASE-RELATED-RELATED"/>
    <property type="match status" value="1"/>
</dbReference>
<feature type="transmembrane region" description="Helical" evidence="6">
    <location>
        <begin position="151"/>
        <end position="168"/>
    </location>
</feature>
<feature type="transmembrane region" description="Helical" evidence="6">
    <location>
        <begin position="225"/>
        <end position="248"/>
    </location>
</feature>
<evidence type="ECO:0000256" key="5">
    <source>
        <dbReference type="ARBA" id="ARBA00023136"/>
    </source>
</evidence>
<evidence type="ECO:0000256" key="6">
    <source>
        <dbReference type="SAM" id="Phobius"/>
    </source>
</evidence>
<reference evidence="8 9" key="1">
    <citation type="submission" date="2024-11" db="EMBL/GenBank/DDBJ databases">
        <authorList>
            <person name="Heng Y.C."/>
            <person name="Lim A.C.H."/>
            <person name="Lee J.K.Y."/>
            <person name="Kittelmann S."/>
        </authorList>
    </citation>
    <scope>NUCLEOTIDE SEQUENCE [LARGE SCALE GENOMIC DNA]</scope>
    <source>
        <strain evidence="8 9">WILCCON 0114</strain>
    </source>
</reference>
<dbReference type="Proteomes" id="UP001623592">
    <property type="component" value="Unassembled WGS sequence"/>
</dbReference>
<keyword evidence="2" id="KW-1003">Cell membrane</keyword>
<protein>
    <submittedName>
        <fullName evidence="8">FtsX-like permease family protein</fullName>
    </submittedName>
</protein>
<evidence type="ECO:0000313" key="9">
    <source>
        <dbReference type="Proteomes" id="UP001623592"/>
    </source>
</evidence>
<dbReference type="RefSeq" id="WP_406786206.1">
    <property type="nucleotide sequence ID" value="NZ_JBJIAA010000002.1"/>
</dbReference>
<evidence type="ECO:0000313" key="8">
    <source>
        <dbReference type="EMBL" id="MFL0249541.1"/>
    </source>
</evidence>
<evidence type="ECO:0000256" key="2">
    <source>
        <dbReference type="ARBA" id="ARBA00022475"/>
    </source>
</evidence>
<accession>A0ABW8TB12</accession>
<keyword evidence="4 6" id="KW-1133">Transmembrane helix</keyword>
<feature type="transmembrane region" description="Helical" evidence="6">
    <location>
        <begin position="370"/>
        <end position="388"/>
    </location>
</feature>
<organism evidence="8 9">
    <name type="scientific">Clostridium neuense</name>
    <dbReference type="NCBI Taxonomy" id="1728934"/>
    <lineage>
        <taxon>Bacteria</taxon>
        <taxon>Bacillati</taxon>
        <taxon>Bacillota</taxon>
        <taxon>Clostridia</taxon>
        <taxon>Eubacteriales</taxon>
        <taxon>Clostridiaceae</taxon>
        <taxon>Clostridium</taxon>
    </lineage>
</organism>
<feature type="domain" description="ABC3 transporter permease C-terminal" evidence="7">
    <location>
        <begin position="61"/>
        <end position="167"/>
    </location>
</feature>
<feature type="transmembrane region" description="Helical" evidence="6">
    <location>
        <begin position="51"/>
        <end position="74"/>
    </location>
</feature>
<keyword evidence="5 6" id="KW-0472">Membrane</keyword>
<dbReference type="EMBL" id="JBJIAA010000002">
    <property type="protein sequence ID" value="MFL0249541.1"/>
    <property type="molecule type" value="Genomic_DNA"/>
</dbReference>
<proteinExistence type="predicted"/>
<feature type="transmembrane region" description="Helical" evidence="6">
    <location>
        <begin position="21"/>
        <end position="45"/>
    </location>
</feature>
<comment type="caution">
    <text evidence="8">The sequence shown here is derived from an EMBL/GenBank/DDBJ whole genome shotgun (WGS) entry which is preliminary data.</text>
</comment>
<keyword evidence="3 6" id="KW-0812">Transmembrane</keyword>
<name>A0ABW8TB12_9CLOT</name>
<evidence type="ECO:0000256" key="4">
    <source>
        <dbReference type="ARBA" id="ARBA00022989"/>
    </source>
</evidence>
<feature type="transmembrane region" description="Helical" evidence="6">
    <location>
        <begin position="400"/>
        <end position="422"/>
    </location>
</feature>
<evidence type="ECO:0000256" key="1">
    <source>
        <dbReference type="ARBA" id="ARBA00004651"/>
    </source>
</evidence>
<comment type="subcellular location">
    <subcellularLocation>
        <location evidence="1">Cell membrane</location>
        <topology evidence="1">Multi-pass membrane protein</topology>
    </subcellularLocation>
</comment>
<sequence length="433" mass="50921">MKYKKVLSKSLKINFFRYVGFILSASFAIMINFIYSTVILNPYILKDNENIFISYIAKLSIVYIMICIAIFIVYSYNNYMKWRTGEFRTFILLGITRRELKKLLLMESFVLLTTAVILGTCFGIIFSKIFFLSIIKLYKLKNVPFEITHKNYINVLLLFLWILLLIIYKVSNISKRLNVNELLKYKNRPIPIKLRNRKLRILAAIIVGYMFYKKMSVGFSKSMEFYVTNIFISMIIVHLSFAPVIWLANKLIKKSRFKTYIQIKSIKSIFNTSGRLTFLITILSFMIISYARINYVYNIQLHMSVGSLLVVNKVNFITFIYLFTVILCFIIFSTIIFYKACLGISTVKSLYDKLFKIGITKGEFKKLIEIKLLSVFFKPLILSLFMSAVYNEISNLKFTFYFGTVLICLLYFLLLLVGYFAAKRKYEEEIFKR</sequence>
<dbReference type="InterPro" id="IPR052536">
    <property type="entry name" value="ABC-4_Integral_Memb_Prot"/>
</dbReference>
<evidence type="ECO:0000256" key="3">
    <source>
        <dbReference type="ARBA" id="ARBA00022692"/>
    </source>
</evidence>
<feature type="transmembrane region" description="Helical" evidence="6">
    <location>
        <begin position="276"/>
        <end position="297"/>
    </location>
</feature>
<feature type="transmembrane region" description="Helical" evidence="6">
    <location>
        <begin position="109"/>
        <end position="131"/>
    </location>
</feature>
<evidence type="ECO:0000259" key="7">
    <source>
        <dbReference type="Pfam" id="PF02687"/>
    </source>
</evidence>
<feature type="transmembrane region" description="Helical" evidence="6">
    <location>
        <begin position="317"/>
        <end position="338"/>
    </location>
</feature>
<keyword evidence="9" id="KW-1185">Reference proteome</keyword>
<dbReference type="Pfam" id="PF02687">
    <property type="entry name" value="FtsX"/>
    <property type="match status" value="1"/>
</dbReference>
<gene>
    <name evidence="8" type="ORF">ACJDT4_03830</name>
</gene>